<organism evidence="2 3">
    <name type="scientific">Mucilaginibacter hurinus</name>
    <dbReference type="NCBI Taxonomy" id="2201324"/>
    <lineage>
        <taxon>Bacteria</taxon>
        <taxon>Pseudomonadati</taxon>
        <taxon>Bacteroidota</taxon>
        <taxon>Sphingobacteriia</taxon>
        <taxon>Sphingobacteriales</taxon>
        <taxon>Sphingobacteriaceae</taxon>
        <taxon>Mucilaginibacter</taxon>
    </lineage>
</organism>
<name>A0A367GL49_9SPHI</name>
<dbReference type="InterPro" id="IPR021958">
    <property type="entry name" value="DUF3575"/>
</dbReference>
<feature type="signal peptide" evidence="1">
    <location>
        <begin position="1"/>
        <end position="27"/>
    </location>
</feature>
<dbReference type="Pfam" id="PF12099">
    <property type="entry name" value="DUF3575"/>
    <property type="match status" value="1"/>
</dbReference>
<sequence>MRIFYFKLSAAITCLIVCMLSTTTVSAQKNDSLSKNIVKLNVPALILKNFSFQYERAVGKRISVALGVRFAPKSTLPFKGSFEKLIDDEEFSKNIHTFKTGNFALTPEVRFYVGKKGVFHGFYLAPFVRYATYSAEMPDFEYTVTTETENPNDPDNPIIATETRSILLSGNTKTFTGGLMIGSQFKLSRQIYLDWWIIGASAGSQNGNLKGYTAQELSGPEQNALREELENFNSKLFDTKITVNKNGADVDVTGPWYTVRAGLAVGFRF</sequence>
<dbReference type="Proteomes" id="UP000253209">
    <property type="component" value="Unassembled WGS sequence"/>
</dbReference>
<evidence type="ECO:0000313" key="3">
    <source>
        <dbReference type="Proteomes" id="UP000253209"/>
    </source>
</evidence>
<evidence type="ECO:0000256" key="1">
    <source>
        <dbReference type="SAM" id="SignalP"/>
    </source>
</evidence>
<proteinExistence type="predicted"/>
<reference evidence="2 3" key="1">
    <citation type="submission" date="2018-05" db="EMBL/GenBank/DDBJ databases">
        <title>Mucilaginibacter hurinus sp. nov., isolated from briquette warehouse soil.</title>
        <authorList>
            <person name="Choi L."/>
        </authorList>
    </citation>
    <scope>NUCLEOTIDE SEQUENCE [LARGE SCALE GENOMIC DNA]</scope>
    <source>
        <strain evidence="2 3">ZR32</strain>
    </source>
</reference>
<evidence type="ECO:0000313" key="2">
    <source>
        <dbReference type="EMBL" id="RCH54212.1"/>
    </source>
</evidence>
<dbReference type="RefSeq" id="WP_114005723.1">
    <property type="nucleotide sequence ID" value="NZ_QGDC01000007.1"/>
</dbReference>
<gene>
    <name evidence="2" type="ORF">DJ568_13005</name>
</gene>
<dbReference type="OrthoDB" id="1118958at2"/>
<comment type="caution">
    <text evidence="2">The sequence shown here is derived from an EMBL/GenBank/DDBJ whole genome shotgun (WGS) entry which is preliminary data.</text>
</comment>
<accession>A0A367GL49</accession>
<dbReference type="EMBL" id="QGDC01000007">
    <property type="protein sequence ID" value="RCH54212.1"/>
    <property type="molecule type" value="Genomic_DNA"/>
</dbReference>
<protein>
    <submittedName>
        <fullName evidence="2">DUF3575 domain-containing protein</fullName>
    </submittedName>
</protein>
<keyword evidence="1" id="KW-0732">Signal</keyword>
<dbReference type="AlphaFoldDB" id="A0A367GL49"/>
<keyword evidence="3" id="KW-1185">Reference proteome</keyword>
<feature type="chain" id="PRO_5016703860" evidence="1">
    <location>
        <begin position="28"/>
        <end position="269"/>
    </location>
</feature>